<evidence type="ECO:0000313" key="1">
    <source>
        <dbReference type="EMBL" id="ABL65172.1"/>
    </source>
</evidence>
<dbReference type="HOGENOM" id="CLU_860008_0_0_10"/>
<dbReference type="RefSeq" id="WP_011744998.1">
    <property type="nucleotide sequence ID" value="NC_008639.1"/>
</dbReference>
<dbReference type="STRING" id="290317.Cpha266_1132"/>
<evidence type="ECO:0000313" key="2">
    <source>
        <dbReference type="Proteomes" id="UP000008701"/>
    </source>
</evidence>
<dbReference type="AlphaFoldDB" id="A1BFJ5"/>
<protein>
    <submittedName>
        <fullName evidence="1">Uncharacterized protein</fullName>
    </submittedName>
</protein>
<organism evidence="1 2">
    <name type="scientific">Chlorobium phaeobacteroides (strain DSM 266 / SMG 266 / 2430)</name>
    <dbReference type="NCBI Taxonomy" id="290317"/>
    <lineage>
        <taxon>Bacteria</taxon>
        <taxon>Pseudomonadati</taxon>
        <taxon>Chlorobiota</taxon>
        <taxon>Chlorobiia</taxon>
        <taxon>Chlorobiales</taxon>
        <taxon>Chlorobiaceae</taxon>
        <taxon>Chlorobium/Pelodictyon group</taxon>
        <taxon>Chlorobium</taxon>
    </lineage>
</organism>
<sequence length="324" mass="36312">MAFQRKHSFFSFLQGKASGSTLEEIAAAENYILDERLPDARENEFFDFNGFPLVAYNNDSWFKQHTDYTKNYVALPVVSGTFTSINKDNWIRGIDPDWDVVRLETISGMSSRARGSDVDESEAAELIEEMLLARKSGDIFEPFRAARLEKWIQRVNGGGDRRPAFVAPYAEVESILAQPDWANRFRDALGLGHISPWGGNPVTVVLMQYNLVRVHNTHIGKPAWAATPTVLDDVSGQMPNPCFFPAPKKASPDGYGYTVDLAITDATYRREFLHGHICYELADIRNIGSVTEDVLPARIAEARNSHCDLLTADLVHFKDLPARS</sequence>
<dbReference type="KEGG" id="cph:Cpha266_1132"/>
<proteinExistence type="predicted"/>
<name>A1BFJ5_CHLPD</name>
<dbReference type="eggNOG" id="ENOG50331I0">
    <property type="taxonomic scope" value="Bacteria"/>
</dbReference>
<accession>A1BFJ5</accession>
<gene>
    <name evidence="1" type="ordered locus">Cpha266_1132</name>
</gene>
<dbReference type="EMBL" id="CP000492">
    <property type="protein sequence ID" value="ABL65172.1"/>
    <property type="molecule type" value="Genomic_DNA"/>
</dbReference>
<dbReference type="OrthoDB" id="5758988at2"/>
<dbReference type="Proteomes" id="UP000008701">
    <property type="component" value="Chromosome"/>
</dbReference>
<keyword evidence="2" id="KW-1185">Reference proteome</keyword>
<reference evidence="1 2" key="1">
    <citation type="submission" date="2006-12" db="EMBL/GenBank/DDBJ databases">
        <title>Complete sequence of Chlorobium phaeobacteroides DSM 266.</title>
        <authorList>
            <consortium name="US DOE Joint Genome Institute"/>
            <person name="Copeland A."/>
            <person name="Lucas S."/>
            <person name="Lapidus A."/>
            <person name="Barry K."/>
            <person name="Detter J.C."/>
            <person name="Glavina del Rio T."/>
            <person name="Hammon N."/>
            <person name="Israni S."/>
            <person name="Pitluck S."/>
            <person name="Goltsman E."/>
            <person name="Schmutz J."/>
            <person name="Larimer F."/>
            <person name="Land M."/>
            <person name="Hauser L."/>
            <person name="Mikhailova N."/>
            <person name="Li T."/>
            <person name="Overmann J."/>
            <person name="Bryant D.A."/>
            <person name="Richardson P."/>
        </authorList>
    </citation>
    <scope>NUCLEOTIDE SEQUENCE [LARGE SCALE GENOMIC DNA]</scope>
    <source>
        <strain evidence="1 2">DSM 266</strain>
    </source>
</reference>